<dbReference type="InterPro" id="IPR013785">
    <property type="entry name" value="Aldolase_TIM"/>
</dbReference>
<proteinExistence type="inferred from homology"/>
<keyword evidence="5" id="KW-1185">Reference proteome</keyword>
<comment type="similarity">
    <text evidence="1">Belongs to the glycosyl hydrolase 36 family.</text>
</comment>
<evidence type="ECO:0008006" key="6">
    <source>
        <dbReference type="Google" id="ProtNLM"/>
    </source>
</evidence>
<sequence>MLLKEWLDCYVHLEGTSLHVGNAKIERKWSFSQGWPVSISILDKNKGGEWLANETNTPMFQLPGWSADQQPETIYLSTLVGDDFGISRPYLQTNVDMYNQVQQTLYRLTIKLYPDAAFVRHEITVIPEYDIRANETELTQQVKPYLAWTKADYSENGMDTRSLLRLDTNNKQKISDIEDSCDHLELRDLHSRWETMQFLDQTDTNNNLVSRDTGLLYVNEKRRLPGNLLFLKRTLQHSGLLVIKEGPTSLGNYQHTRMDFHFRGKSLSMMGTGIQQEDLAQKEELTSYGITIGVYDGTTIGGYDLLHSYHRNLRRHHTARDSFMMSNTWGDRSKDGAINETFLIRELHAAAELGLSILQIDDGWQKGVTVNSVNAATKGNGGLWSDYYSGDGDFWEVHPDRFPNGLIPIVALARELGIGLGLWFSPDAKNDYINWEKDVATLLHLYRKYQICAFKLDGIEIRSKLGERRLLMMMRYVLAATQGHVDFNIDTTAQKRLGYFGQTQYGSIFLENRYTDWRNYYPHWTLRNLWLLAPYMPTSRLQMEFLNVNRNKEKYAEDPLAPAACGQVYAFATVAFANPLAWMELNSLEDTQMASLTDFIQALKPYHSDIVAGHVLPIGEEPNGASWTGLQSICGPTHGYLLIIRELHEADTTAIKLWNVQGVVQVTELIRMDVKDEVISHSTLQPRQWESTPQGDYVVTRPAPFTFSIYRYDILPT</sequence>
<keyword evidence="3" id="KW-0326">Glycosidase</keyword>
<dbReference type="Gene3D" id="3.20.20.70">
    <property type="entry name" value="Aldolase class I"/>
    <property type="match status" value="1"/>
</dbReference>
<gene>
    <name evidence="4" type="ORF">J2736_001143</name>
</gene>
<dbReference type="InterPro" id="IPR017853">
    <property type="entry name" value="GH"/>
</dbReference>
<dbReference type="Proteomes" id="UP001267290">
    <property type="component" value="Unassembled WGS sequence"/>
</dbReference>
<dbReference type="InterPro" id="IPR000111">
    <property type="entry name" value="Glyco_hydro_27/36_CS"/>
</dbReference>
<name>A0ABU1NR46_9BACL</name>
<evidence type="ECO:0000256" key="2">
    <source>
        <dbReference type="ARBA" id="ARBA00022801"/>
    </source>
</evidence>
<dbReference type="EMBL" id="JAVDSB010000001">
    <property type="protein sequence ID" value="MDR6549960.1"/>
    <property type="molecule type" value="Genomic_DNA"/>
</dbReference>
<protein>
    <recommendedName>
        <fullName evidence="6">Alpha-galactosidase</fullName>
    </recommendedName>
</protein>
<keyword evidence="2" id="KW-0378">Hydrolase</keyword>
<dbReference type="PROSITE" id="PS00512">
    <property type="entry name" value="ALPHA_GALACTOSIDASE"/>
    <property type="match status" value="1"/>
</dbReference>
<evidence type="ECO:0000256" key="1">
    <source>
        <dbReference type="ARBA" id="ARBA00006202"/>
    </source>
</evidence>
<dbReference type="RefSeq" id="WP_310224285.1">
    <property type="nucleotide sequence ID" value="NZ_JAVDSB010000001.1"/>
</dbReference>
<evidence type="ECO:0000313" key="5">
    <source>
        <dbReference type="Proteomes" id="UP001267290"/>
    </source>
</evidence>
<reference evidence="4 5" key="1">
    <citation type="submission" date="2023-07" db="EMBL/GenBank/DDBJ databases">
        <title>Sorghum-associated microbial communities from plants grown in Nebraska, USA.</title>
        <authorList>
            <person name="Schachtman D."/>
        </authorList>
    </citation>
    <scope>NUCLEOTIDE SEQUENCE [LARGE SCALE GENOMIC DNA]</scope>
    <source>
        <strain evidence="4 5">CC258</strain>
    </source>
</reference>
<evidence type="ECO:0000256" key="3">
    <source>
        <dbReference type="ARBA" id="ARBA00023295"/>
    </source>
</evidence>
<dbReference type="SUPFAM" id="SSF51445">
    <property type="entry name" value="(Trans)glycosidases"/>
    <property type="match status" value="1"/>
</dbReference>
<accession>A0ABU1NR46</accession>
<organism evidence="4 5">
    <name type="scientific">Paenibacillus qinlingensis</name>
    <dbReference type="NCBI Taxonomy" id="1837343"/>
    <lineage>
        <taxon>Bacteria</taxon>
        <taxon>Bacillati</taxon>
        <taxon>Bacillota</taxon>
        <taxon>Bacilli</taxon>
        <taxon>Bacillales</taxon>
        <taxon>Paenibacillaceae</taxon>
        <taxon>Paenibacillus</taxon>
    </lineage>
</organism>
<evidence type="ECO:0000313" key="4">
    <source>
        <dbReference type="EMBL" id="MDR6549960.1"/>
    </source>
</evidence>
<comment type="caution">
    <text evidence="4">The sequence shown here is derived from an EMBL/GenBank/DDBJ whole genome shotgun (WGS) entry which is preliminary data.</text>
</comment>